<dbReference type="PaxDb" id="39947-A0A0P0V0G1"/>
<reference evidence="2" key="1">
    <citation type="journal article" date="2005" name="Nature">
        <title>The map-based sequence of the rice genome.</title>
        <authorList>
            <consortium name="International rice genome sequencing project (IRGSP)"/>
            <person name="Matsumoto T."/>
            <person name="Wu J."/>
            <person name="Kanamori H."/>
            <person name="Katayose Y."/>
            <person name="Fujisawa M."/>
            <person name="Namiki N."/>
            <person name="Mizuno H."/>
            <person name="Yamamoto K."/>
            <person name="Antonio B.A."/>
            <person name="Baba T."/>
            <person name="Sakata K."/>
            <person name="Nagamura Y."/>
            <person name="Aoki H."/>
            <person name="Arikawa K."/>
            <person name="Arita K."/>
            <person name="Bito T."/>
            <person name="Chiden Y."/>
            <person name="Fujitsuka N."/>
            <person name="Fukunaka R."/>
            <person name="Hamada M."/>
            <person name="Harada C."/>
            <person name="Hayashi A."/>
            <person name="Hijishita S."/>
            <person name="Honda M."/>
            <person name="Hosokawa S."/>
            <person name="Ichikawa Y."/>
            <person name="Idonuma A."/>
            <person name="Iijima M."/>
            <person name="Ikeda M."/>
            <person name="Ikeno M."/>
            <person name="Ito K."/>
            <person name="Ito S."/>
            <person name="Ito T."/>
            <person name="Ito Y."/>
            <person name="Ito Y."/>
            <person name="Iwabuchi A."/>
            <person name="Kamiya K."/>
            <person name="Karasawa W."/>
            <person name="Kurita K."/>
            <person name="Katagiri S."/>
            <person name="Kikuta A."/>
            <person name="Kobayashi H."/>
            <person name="Kobayashi N."/>
            <person name="Machita K."/>
            <person name="Maehara T."/>
            <person name="Masukawa M."/>
            <person name="Mizubayashi T."/>
            <person name="Mukai Y."/>
            <person name="Nagasaki H."/>
            <person name="Nagata Y."/>
            <person name="Naito S."/>
            <person name="Nakashima M."/>
            <person name="Nakama Y."/>
            <person name="Nakamichi Y."/>
            <person name="Nakamura M."/>
            <person name="Meguro A."/>
            <person name="Negishi M."/>
            <person name="Ohta I."/>
            <person name="Ohta T."/>
            <person name="Okamoto M."/>
            <person name="Ono N."/>
            <person name="Saji S."/>
            <person name="Sakaguchi M."/>
            <person name="Sakai K."/>
            <person name="Shibata M."/>
            <person name="Shimokawa T."/>
            <person name="Song J."/>
            <person name="Takazaki Y."/>
            <person name="Terasawa K."/>
            <person name="Tsugane M."/>
            <person name="Tsuji K."/>
            <person name="Ueda S."/>
            <person name="Waki K."/>
            <person name="Yamagata H."/>
            <person name="Yamamoto M."/>
            <person name="Yamamoto S."/>
            <person name="Yamane H."/>
            <person name="Yoshiki S."/>
            <person name="Yoshihara R."/>
            <person name="Yukawa K."/>
            <person name="Zhong H."/>
            <person name="Yano M."/>
            <person name="Yuan Q."/>
            <person name="Ouyang S."/>
            <person name="Liu J."/>
            <person name="Jones K.M."/>
            <person name="Gansberger K."/>
            <person name="Moffat K."/>
            <person name="Hill J."/>
            <person name="Bera J."/>
            <person name="Fadrosh D."/>
            <person name="Jin S."/>
            <person name="Johri S."/>
            <person name="Kim M."/>
            <person name="Overton L."/>
            <person name="Reardon M."/>
            <person name="Tsitrin T."/>
            <person name="Vuong H."/>
            <person name="Weaver B."/>
            <person name="Ciecko A."/>
            <person name="Tallon L."/>
            <person name="Jackson J."/>
            <person name="Pai G."/>
            <person name="Aken S.V."/>
            <person name="Utterback T."/>
            <person name="Reidmuller S."/>
            <person name="Feldblyum T."/>
            <person name="Hsiao J."/>
            <person name="Zismann V."/>
            <person name="Iobst S."/>
            <person name="de Vazeille A.R."/>
            <person name="Buell C.R."/>
            <person name="Ying K."/>
            <person name="Li Y."/>
            <person name="Lu T."/>
            <person name="Huang Y."/>
            <person name="Zhao Q."/>
            <person name="Feng Q."/>
            <person name="Zhang L."/>
            <person name="Zhu J."/>
            <person name="Weng Q."/>
            <person name="Mu J."/>
            <person name="Lu Y."/>
            <person name="Fan D."/>
            <person name="Liu Y."/>
            <person name="Guan J."/>
            <person name="Zhang Y."/>
            <person name="Yu S."/>
            <person name="Liu X."/>
            <person name="Zhang Y."/>
            <person name="Hong G."/>
            <person name="Han B."/>
            <person name="Choisne N."/>
            <person name="Demange N."/>
            <person name="Orjeda G."/>
            <person name="Samain S."/>
            <person name="Cattolico L."/>
            <person name="Pelletier E."/>
            <person name="Couloux A."/>
            <person name="Segurens B."/>
            <person name="Wincker P."/>
            <person name="D'Hont A."/>
            <person name="Scarpelli C."/>
            <person name="Weissenbach J."/>
            <person name="Salanoubat M."/>
            <person name="Quetier F."/>
            <person name="Yu Y."/>
            <person name="Kim H.R."/>
            <person name="Rambo T."/>
            <person name="Currie J."/>
            <person name="Collura K."/>
            <person name="Luo M."/>
            <person name="Yang T."/>
            <person name="Ammiraju J.S.S."/>
            <person name="Engler F."/>
            <person name="Soderlund C."/>
            <person name="Wing R.A."/>
            <person name="Palmer L.E."/>
            <person name="de la Bastide M."/>
            <person name="Spiegel L."/>
            <person name="Nascimento L."/>
            <person name="Zutavern T."/>
            <person name="O'Shaughnessy A."/>
            <person name="Dike S."/>
            <person name="Dedhia N."/>
            <person name="Preston R."/>
            <person name="Balija V."/>
            <person name="McCombie W.R."/>
            <person name="Chow T."/>
            <person name="Chen H."/>
            <person name="Chung M."/>
            <person name="Chen C."/>
            <person name="Shaw J."/>
            <person name="Wu H."/>
            <person name="Hsiao K."/>
            <person name="Chao Y."/>
            <person name="Chu M."/>
            <person name="Cheng C."/>
            <person name="Hour A."/>
            <person name="Lee P."/>
            <person name="Lin S."/>
            <person name="Lin Y."/>
            <person name="Liou J."/>
            <person name="Liu S."/>
            <person name="Hsing Y."/>
            <person name="Raghuvanshi S."/>
            <person name="Mohanty A."/>
            <person name="Bharti A.K."/>
            <person name="Gaur A."/>
            <person name="Gupta V."/>
            <person name="Kumar D."/>
            <person name="Ravi V."/>
            <person name="Vij S."/>
            <person name="Kapur A."/>
            <person name="Khurana P."/>
            <person name="Khurana P."/>
            <person name="Khurana J.P."/>
            <person name="Tyagi A.K."/>
            <person name="Gaikwad K."/>
            <person name="Singh A."/>
            <person name="Dalal V."/>
            <person name="Srivastava S."/>
            <person name="Dixit A."/>
            <person name="Pal A.K."/>
            <person name="Ghazi I.A."/>
            <person name="Yadav M."/>
            <person name="Pandit A."/>
            <person name="Bhargava A."/>
            <person name="Sureshbabu K."/>
            <person name="Batra K."/>
            <person name="Sharma T.R."/>
            <person name="Mohapatra T."/>
            <person name="Singh N.K."/>
            <person name="Messing J."/>
            <person name="Nelson A.B."/>
            <person name="Fuks G."/>
            <person name="Kavchok S."/>
            <person name="Keizer G."/>
            <person name="Linton E."/>
            <person name="Llaca V."/>
            <person name="Song R."/>
            <person name="Tanyolac B."/>
            <person name="Young S."/>
            <person name="Ho-Il K."/>
            <person name="Hahn J.H."/>
            <person name="Sangsakoo G."/>
            <person name="Vanavichit A."/>
            <person name="de Mattos Luiz.A.T."/>
            <person name="Zimmer P.D."/>
            <person name="Malone G."/>
            <person name="Dellagostin O."/>
            <person name="de Oliveira A.C."/>
            <person name="Bevan M."/>
            <person name="Bancroft I."/>
            <person name="Minx P."/>
            <person name="Cordum H."/>
            <person name="Wilson R."/>
            <person name="Cheng Z."/>
            <person name="Jin W."/>
            <person name="Jiang J."/>
            <person name="Leong S.A."/>
            <person name="Iwama H."/>
            <person name="Gojobori T."/>
            <person name="Itoh T."/>
            <person name="Niimura Y."/>
            <person name="Fujii Y."/>
            <person name="Habara T."/>
            <person name="Sakai H."/>
            <person name="Sato Y."/>
            <person name="Wilson G."/>
            <person name="Kumar K."/>
            <person name="McCouch S."/>
            <person name="Juretic N."/>
            <person name="Hoen D."/>
            <person name="Wright S."/>
            <person name="Bruskiewich R."/>
            <person name="Bureau T."/>
            <person name="Miyao A."/>
            <person name="Hirochika H."/>
            <person name="Nishikawa T."/>
            <person name="Kadowaki K."/>
            <person name="Sugiura M."/>
            <person name="Burr B."/>
            <person name="Sasaki T."/>
        </authorList>
    </citation>
    <scope>NUCLEOTIDE SEQUENCE [LARGE SCALE GENOMIC DNA]</scope>
    <source>
        <strain evidence="2">cv. Nipponbare</strain>
    </source>
</reference>
<reference evidence="1 2" key="2">
    <citation type="journal article" date="2013" name="Plant Cell Physiol.">
        <title>Rice Annotation Project Database (RAP-DB): an integrative and interactive database for rice genomics.</title>
        <authorList>
            <person name="Sakai H."/>
            <person name="Lee S.S."/>
            <person name="Tanaka T."/>
            <person name="Numa H."/>
            <person name="Kim J."/>
            <person name="Kawahara Y."/>
            <person name="Wakimoto H."/>
            <person name="Yang C.C."/>
            <person name="Iwamoto M."/>
            <person name="Abe T."/>
            <person name="Yamada Y."/>
            <person name="Muto A."/>
            <person name="Inokuchi H."/>
            <person name="Ikemura T."/>
            <person name="Matsumoto T."/>
            <person name="Sasaki T."/>
            <person name="Itoh T."/>
        </authorList>
    </citation>
    <scope>NUCLEOTIDE SEQUENCE [LARGE SCALE GENOMIC DNA]</scope>
    <source>
        <strain evidence="2">cv. Nipponbare</strain>
    </source>
</reference>
<protein>
    <submittedName>
        <fullName evidence="1">Os01g0252400 protein</fullName>
    </submittedName>
</protein>
<dbReference type="AlphaFoldDB" id="A0A0P0V0G1"/>
<dbReference type="EMBL" id="AP014957">
    <property type="protein sequence ID" value="BAS71358.1"/>
    <property type="molecule type" value="Genomic_DNA"/>
</dbReference>
<name>A0A0P0V0G1_ORYSJ</name>
<dbReference type="InParanoid" id="A0A0P0V0G1"/>
<accession>A0A0P0V0G1</accession>
<dbReference type="Gramene" id="Os01t0252400-01">
    <property type="protein sequence ID" value="Os01t0252400-01"/>
    <property type="gene ID" value="Os01g0252400"/>
</dbReference>
<evidence type="ECO:0000313" key="1">
    <source>
        <dbReference type="EMBL" id="BAS71358.1"/>
    </source>
</evidence>
<gene>
    <name evidence="1" type="ordered locus">Os01g0252400</name>
    <name evidence="1" type="ORF">OSNPB_010252400</name>
</gene>
<reference evidence="1 2" key="3">
    <citation type="journal article" date="2013" name="Rice">
        <title>Improvement of the Oryza sativa Nipponbare reference genome using next generation sequence and optical map data.</title>
        <authorList>
            <person name="Kawahara Y."/>
            <person name="de la Bastide M."/>
            <person name="Hamilton J.P."/>
            <person name="Kanamori H."/>
            <person name="McCombie W.R."/>
            <person name="Ouyang S."/>
            <person name="Schwartz D.C."/>
            <person name="Tanaka T."/>
            <person name="Wu J."/>
            <person name="Zhou S."/>
            <person name="Childs K.L."/>
            <person name="Davidson R.M."/>
            <person name="Lin H."/>
            <person name="Quesada-Ocampo L."/>
            <person name="Vaillancourt B."/>
            <person name="Sakai H."/>
            <person name="Lee S.S."/>
            <person name="Kim J."/>
            <person name="Numa H."/>
            <person name="Itoh T."/>
            <person name="Buell C.R."/>
            <person name="Matsumoto T."/>
        </authorList>
    </citation>
    <scope>NUCLEOTIDE SEQUENCE [LARGE SCALE GENOMIC DNA]</scope>
    <source>
        <strain evidence="2">cv. Nipponbare</strain>
    </source>
</reference>
<keyword evidence="2" id="KW-1185">Reference proteome</keyword>
<organism evidence="1 2">
    <name type="scientific">Oryza sativa subsp. japonica</name>
    <name type="common">Rice</name>
    <dbReference type="NCBI Taxonomy" id="39947"/>
    <lineage>
        <taxon>Eukaryota</taxon>
        <taxon>Viridiplantae</taxon>
        <taxon>Streptophyta</taxon>
        <taxon>Embryophyta</taxon>
        <taxon>Tracheophyta</taxon>
        <taxon>Spermatophyta</taxon>
        <taxon>Magnoliopsida</taxon>
        <taxon>Liliopsida</taxon>
        <taxon>Poales</taxon>
        <taxon>Poaceae</taxon>
        <taxon>BOP clade</taxon>
        <taxon>Oryzoideae</taxon>
        <taxon>Oryzeae</taxon>
        <taxon>Oryzinae</taxon>
        <taxon>Oryza</taxon>
        <taxon>Oryza sativa</taxon>
    </lineage>
</organism>
<sequence>MLRTRPLRLLRRLPRAADELPLLDVDADDDCSQQQQEGSHWLLLARQLPMAVWNDAQGGATYSELLSCLFRGFR</sequence>
<dbReference type="Proteomes" id="UP000059680">
    <property type="component" value="Chromosome 1"/>
</dbReference>
<evidence type="ECO:0000313" key="2">
    <source>
        <dbReference type="Proteomes" id="UP000059680"/>
    </source>
</evidence>
<proteinExistence type="predicted"/>